<accession>A0A8B5YG25</accession>
<protein>
    <submittedName>
        <fullName evidence="2">Uncharacterized protein</fullName>
    </submittedName>
</protein>
<feature type="chain" id="PRO_5032549871" evidence="1">
    <location>
        <begin position="24"/>
        <end position="229"/>
    </location>
</feature>
<evidence type="ECO:0000256" key="1">
    <source>
        <dbReference type="SAM" id="SignalP"/>
    </source>
</evidence>
<feature type="signal peptide" evidence="1">
    <location>
        <begin position="1"/>
        <end position="23"/>
    </location>
</feature>
<sequence>MKKLLAAVMILGIAFFNLSVSQASNINENAKVREQVEIIKEHATSLNKSQIKKAEKAIKKAIDEKKITLKGEGNLSFEEASGYKFDETQDNIQTITIPYKENVESEVSSLNNVTVVFDSTSDIKQYSEVKINETSTHAKSTVYVNGKEAGSTTIEKTNTKSNGDFQTAGYIDDVNKCMKKYGVSPETASLAISTCGLVCTVSAGTLCIPCLGTIGAASGGVIVACMINP</sequence>
<keyword evidence="1" id="KW-0732">Signal</keyword>
<dbReference type="Proteomes" id="UP000435910">
    <property type="component" value="Unassembled WGS sequence"/>
</dbReference>
<reference evidence="2 3" key="1">
    <citation type="submission" date="2019-06" db="EMBL/GenBank/DDBJ databases">
        <title>Genome sequence analysis of &gt;100 Bacillus licheniformis strains suggests intrinsic resistance to this species.</title>
        <authorList>
            <person name="Wels M."/>
            <person name="Siezen R.J."/>
            <person name="Johansen E."/>
            <person name="Stuer-Lauridsen B."/>
            <person name="Bjerre K."/>
            <person name="Nielsen B.K.K."/>
        </authorList>
    </citation>
    <scope>NUCLEOTIDE SEQUENCE [LARGE SCALE GENOMIC DNA]</scope>
    <source>
        <strain evidence="2 3">BAC-16736</strain>
    </source>
</reference>
<dbReference type="AlphaFoldDB" id="A0A8B5YG25"/>
<organism evidence="2 3">
    <name type="scientific">Bacillus licheniformis</name>
    <dbReference type="NCBI Taxonomy" id="1402"/>
    <lineage>
        <taxon>Bacteria</taxon>
        <taxon>Bacillati</taxon>
        <taxon>Bacillota</taxon>
        <taxon>Bacilli</taxon>
        <taxon>Bacillales</taxon>
        <taxon>Bacillaceae</taxon>
        <taxon>Bacillus</taxon>
    </lineage>
</organism>
<comment type="caution">
    <text evidence="2">The sequence shown here is derived from an EMBL/GenBank/DDBJ whole genome shotgun (WGS) entry which is preliminary data.</text>
</comment>
<name>A0A8B5YG25_BACLI</name>
<proteinExistence type="predicted"/>
<evidence type="ECO:0000313" key="2">
    <source>
        <dbReference type="EMBL" id="TWL31010.1"/>
    </source>
</evidence>
<evidence type="ECO:0000313" key="3">
    <source>
        <dbReference type="Proteomes" id="UP000435910"/>
    </source>
</evidence>
<gene>
    <name evidence="2" type="ORF">CHCC16736_4632</name>
</gene>
<dbReference type="RefSeq" id="WP_011161212.1">
    <property type="nucleotide sequence ID" value="NC_005311.1"/>
</dbReference>
<dbReference type="EMBL" id="NILC01000011">
    <property type="protein sequence ID" value="TWL31010.1"/>
    <property type="molecule type" value="Genomic_DNA"/>
</dbReference>